<dbReference type="Pfam" id="PF01103">
    <property type="entry name" value="Omp85"/>
    <property type="match status" value="1"/>
</dbReference>
<dbReference type="AlphaFoldDB" id="A0A917AD68"/>
<evidence type="ECO:0000256" key="4">
    <source>
        <dbReference type="ARBA" id="ARBA00022729"/>
    </source>
</evidence>
<dbReference type="PROSITE" id="PS51779">
    <property type="entry name" value="POTRA"/>
    <property type="match status" value="3"/>
</dbReference>
<protein>
    <recommendedName>
        <fullName evidence="8 9">Outer membrane protein assembly factor BamA</fullName>
    </recommendedName>
</protein>
<evidence type="ECO:0000256" key="6">
    <source>
        <dbReference type="ARBA" id="ARBA00023136"/>
    </source>
</evidence>
<proteinExistence type="inferred from homology"/>
<keyword evidence="12" id="KW-1185">Reference proteome</keyword>
<evidence type="ECO:0000256" key="7">
    <source>
        <dbReference type="ARBA" id="ARBA00023237"/>
    </source>
</evidence>
<dbReference type="PANTHER" id="PTHR12815:SF47">
    <property type="entry name" value="TRANSLOCATION AND ASSEMBLY MODULE SUBUNIT TAMA"/>
    <property type="match status" value="1"/>
</dbReference>
<name>A0A917AD68_9RHOB</name>
<dbReference type="NCBIfam" id="TIGR03303">
    <property type="entry name" value="OM_YaeT"/>
    <property type="match status" value="1"/>
</dbReference>
<dbReference type="EMBL" id="BMKN01000001">
    <property type="protein sequence ID" value="GGE42281.1"/>
    <property type="molecule type" value="Genomic_DNA"/>
</dbReference>
<evidence type="ECO:0000259" key="10">
    <source>
        <dbReference type="PROSITE" id="PS51779"/>
    </source>
</evidence>
<reference evidence="11" key="2">
    <citation type="submission" date="2020-09" db="EMBL/GenBank/DDBJ databases">
        <authorList>
            <person name="Sun Q."/>
            <person name="Zhou Y."/>
        </authorList>
    </citation>
    <scope>NUCLEOTIDE SEQUENCE</scope>
    <source>
        <strain evidence="11">CGMCC 1.16012</strain>
    </source>
</reference>
<feature type="domain" description="POTRA" evidence="10">
    <location>
        <begin position="165"/>
        <end position="253"/>
    </location>
</feature>
<keyword evidence="6 8" id="KW-0472">Membrane</keyword>
<comment type="subcellular location">
    <subcellularLocation>
        <location evidence="8">Cell outer membrane</location>
    </subcellularLocation>
    <subcellularLocation>
        <location evidence="1">Membrane</location>
    </subcellularLocation>
</comment>
<dbReference type="Gene3D" id="2.40.160.50">
    <property type="entry name" value="membrane protein fhac: a member of the omp85/tpsb transporter family"/>
    <property type="match status" value="1"/>
</dbReference>
<dbReference type="GO" id="GO:0051205">
    <property type="term" value="P:protein insertion into membrane"/>
    <property type="evidence" value="ECO:0007669"/>
    <property type="project" value="UniProtKB-UniRule"/>
</dbReference>
<comment type="caution">
    <text evidence="11">The sequence shown here is derived from an EMBL/GenBank/DDBJ whole genome shotgun (WGS) entry which is preliminary data.</text>
</comment>
<dbReference type="GO" id="GO:0043165">
    <property type="term" value="P:Gram-negative-bacterium-type cell outer membrane assembly"/>
    <property type="evidence" value="ECO:0007669"/>
    <property type="project" value="UniProtKB-UniRule"/>
</dbReference>
<dbReference type="InterPro" id="IPR010827">
    <property type="entry name" value="BamA/TamA_POTRA"/>
</dbReference>
<keyword evidence="4 8" id="KW-0732">Signal</keyword>
<keyword evidence="5 8" id="KW-0677">Repeat</keyword>
<evidence type="ECO:0000313" key="12">
    <source>
        <dbReference type="Proteomes" id="UP000606730"/>
    </source>
</evidence>
<comment type="similarity">
    <text evidence="8">Belongs to the BamA family.</text>
</comment>
<dbReference type="PIRSF" id="PIRSF006076">
    <property type="entry name" value="OM_assembly_OMP85"/>
    <property type="match status" value="1"/>
</dbReference>
<dbReference type="InterPro" id="IPR039910">
    <property type="entry name" value="D15-like"/>
</dbReference>
<sequence length="748" mass="83060">MILLGALAPKEVSAQTYRFGTILIEGNQRVDDATVLSYAGLVPGKTATAAQVNEASRRLTESGLFESVVVNPRGSVLEITLVEYPTISVVAFEGNDRLDDELLASVVSSQSRRVYNPRTAEADAAQIVLAYEQDGRLAASVTPKIIRRSDNRVDLVFEIEEGRNVEIQRISFVGNRNFSERRLRRVLSSKQAGIFRRFVRSDTFLSDRIEFDKQVLADFYASRGYIDFQVNSVTSELARSRDGYQLTFNVREGQSFEFGEITVSSDLSEVDPEVYEDVIRIRPGQTYTPLRVENTITRLERLSLQQGLKFIRVEPRITRNDRDLTLDIDFVVSRGPRVFVERIDIEGNATTMDRVIRRQFKTVEGDPFNPREIRAAAERIRSLGFFSNADVNAREGSAPDQVIVDVDVEEQPTGSLTLGATYSADSGIGAAISFSERNFLGRGQTLSFTISTASENQEYGFRFVEPAFLSRDVAFSIDASYQETTDAFNASYDTTKIKFVPSLGFAVGENSRLSLRTGFESTELLNYTGSSAILTDEVALGKQNRFYAGYSYTFDNRRSGLDPNAGVLLSLSQDFGVGGDVEFIESSFRARAQKRIFKEEVGISADFEAGLLNVLNGDSRVVDRFFLNSKIRGFEANGIGPRDPAISSGEALGGNIYAVARFETEFPLGLPEEYGITGGLFADFGAVWGLDNDNGGLVDDGFHLRSVIGFALVWDSVLGPLRFNFTHALQKEDYDRDRSFDFTISTSF</sequence>
<feature type="domain" description="POTRA" evidence="10">
    <location>
        <begin position="17"/>
        <end position="84"/>
    </location>
</feature>
<dbReference type="HAMAP" id="MF_01430">
    <property type="entry name" value="OM_assembly_BamA"/>
    <property type="match status" value="1"/>
</dbReference>
<keyword evidence="3 8" id="KW-0812">Transmembrane</keyword>
<comment type="subunit">
    <text evidence="8">Part of the Bam complex.</text>
</comment>
<dbReference type="Pfam" id="PF07244">
    <property type="entry name" value="POTRA"/>
    <property type="match status" value="5"/>
</dbReference>
<evidence type="ECO:0000256" key="5">
    <source>
        <dbReference type="ARBA" id="ARBA00022737"/>
    </source>
</evidence>
<evidence type="ECO:0000256" key="8">
    <source>
        <dbReference type="HAMAP-Rule" id="MF_01430"/>
    </source>
</evidence>
<evidence type="ECO:0000256" key="1">
    <source>
        <dbReference type="ARBA" id="ARBA00004370"/>
    </source>
</evidence>
<dbReference type="Gene3D" id="3.10.20.310">
    <property type="entry name" value="membrane protein fhac"/>
    <property type="match status" value="5"/>
</dbReference>
<comment type="function">
    <text evidence="8">Part of the outer membrane protein assembly complex, which is involved in assembly and insertion of beta-barrel proteins into the outer membrane.</text>
</comment>
<feature type="domain" description="POTRA" evidence="10">
    <location>
        <begin position="338"/>
        <end position="411"/>
    </location>
</feature>
<dbReference type="GO" id="GO:0009279">
    <property type="term" value="C:cell outer membrane"/>
    <property type="evidence" value="ECO:0007669"/>
    <property type="project" value="UniProtKB-SubCell"/>
</dbReference>
<organism evidence="11 12">
    <name type="scientific">Actibacterium pelagium</name>
    <dbReference type="NCBI Taxonomy" id="2029103"/>
    <lineage>
        <taxon>Bacteria</taxon>
        <taxon>Pseudomonadati</taxon>
        <taxon>Pseudomonadota</taxon>
        <taxon>Alphaproteobacteria</taxon>
        <taxon>Rhodobacterales</taxon>
        <taxon>Roseobacteraceae</taxon>
        <taxon>Actibacterium</taxon>
    </lineage>
</organism>
<reference evidence="11" key="1">
    <citation type="journal article" date="2014" name="Int. J. Syst. Evol. Microbiol.">
        <title>Complete genome sequence of Corynebacterium casei LMG S-19264T (=DSM 44701T), isolated from a smear-ripened cheese.</title>
        <authorList>
            <consortium name="US DOE Joint Genome Institute (JGI-PGF)"/>
            <person name="Walter F."/>
            <person name="Albersmeier A."/>
            <person name="Kalinowski J."/>
            <person name="Ruckert C."/>
        </authorList>
    </citation>
    <scope>NUCLEOTIDE SEQUENCE</scope>
    <source>
        <strain evidence="11">CGMCC 1.16012</strain>
    </source>
</reference>
<evidence type="ECO:0000256" key="2">
    <source>
        <dbReference type="ARBA" id="ARBA00022452"/>
    </source>
</evidence>
<evidence type="ECO:0000256" key="9">
    <source>
        <dbReference type="NCBIfam" id="TIGR03303"/>
    </source>
</evidence>
<gene>
    <name evidence="8 11" type="primary">bamA</name>
    <name evidence="11" type="ORF">GCM10011517_07380</name>
</gene>
<evidence type="ECO:0000313" key="11">
    <source>
        <dbReference type="EMBL" id="GGE42281.1"/>
    </source>
</evidence>
<dbReference type="InterPro" id="IPR023707">
    <property type="entry name" value="OM_assembly_BamA"/>
</dbReference>
<accession>A0A917AD68</accession>
<dbReference type="InterPro" id="IPR000184">
    <property type="entry name" value="Bac_surfAg_D15"/>
</dbReference>
<dbReference type="PANTHER" id="PTHR12815">
    <property type="entry name" value="SORTING AND ASSEMBLY MACHINERY SAMM50 PROTEIN FAMILY MEMBER"/>
    <property type="match status" value="1"/>
</dbReference>
<keyword evidence="7 8" id="KW-0998">Cell outer membrane</keyword>
<dbReference type="Proteomes" id="UP000606730">
    <property type="component" value="Unassembled WGS sequence"/>
</dbReference>
<evidence type="ECO:0000256" key="3">
    <source>
        <dbReference type="ARBA" id="ARBA00022692"/>
    </source>
</evidence>
<dbReference type="InterPro" id="IPR034746">
    <property type="entry name" value="POTRA"/>
</dbReference>
<keyword evidence="2 8" id="KW-1134">Transmembrane beta strand</keyword>